<dbReference type="InterPro" id="IPR050838">
    <property type="entry name" value="Ketopantoate_reductase"/>
</dbReference>
<dbReference type="InterPro" id="IPR013328">
    <property type="entry name" value="6PGD_dom2"/>
</dbReference>
<feature type="domain" description="Ketopantoate reductase C-terminal" evidence="12">
    <location>
        <begin position="171"/>
        <end position="293"/>
    </location>
</feature>
<dbReference type="Gene3D" id="3.40.50.720">
    <property type="entry name" value="NAD(P)-binding Rossmann-like Domain"/>
    <property type="match status" value="1"/>
</dbReference>
<evidence type="ECO:0000256" key="6">
    <source>
        <dbReference type="ARBA" id="ARBA00022857"/>
    </source>
</evidence>
<dbReference type="InterPro" id="IPR013752">
    <property type="entry name" value="KPA_reductase"/>
</dbReference>
<evidence type="ECO:0000256" key="2">
    <source>
        <dbReference type="ARBA" id="ARBA00007870"/>
    </source>
</evidence>
<dbReference type="EC" id="1.1.1.169" evidence="3 10"/>
<name>A0A4R7PAA2_9GAMM</name>
<dbReference type="GO" id="GO:0008677">
    <property type="term" value="F:2-dehydropantoate 2-reductase activity"/>
    <property type="evidence" value="ECO:0007669"/>
    <property type="project" value="UniProtKB-EC"/>
</dbReference>
<evidence type="ECO:0000256" key="3">
    <source>
        <dbReference type="ARBA" id="ARBA00013014"/>
    </source>
</evidence>
<dbReference type="FunFam" id="1.10.1040.10:FF:000017">
    <property type="entry name" value="2-dehydropantoate 2-reductase"/>
    <property type="match status" value="1"/>
</dbReference>
<gene>
    <name evidence="13" type="ORF">DFR24_0312</name>
</gene>
<evidence type="ECO:0000259" key="12">
    <source>
        <dbReference type="Pfam" id="PF08546"/>
    </source>
</evidence>
<comment type="caution">
    <text evidence="13">The sequence shown here is derived from an EMBL/GenBank/DDBJ whole genome shotgun (WGS) entry which is preliminary data.</text>
</comment>
<dbReference type="InterPro" id="IPR013332">
    <property type="entry name" value="KPR_N"/>
</dbReference>
<dbReference type="EMBL" id="SOBT01000008">
    <property type="protein sequence ID" value="TDU30955.1"/>
    <property type="molecule type" value="Genomic_DNA"/>
</dbReference>
<comment type="function">
    <text evidence="10">Catalyzes the NADPH-dependent reduction of ketopantoate into pantoic acid.</text>
</comment>
<organism evidence="13 14">
    <name type="scientific">Panacagrimonas perspica</name>
    <dbReference type="NCBI Taxonomy" id="381431"/>
    <lineage>
        <taxon>Bacteria</taxon>
        <taxon>Pseudomonadati</taxon>
        <taxon>Pseudomonadota</taxon>
        <taxon>Gammaproteobacteria</taxon>
        <taxon>Nevskiales</taxon>
        <taxon>Nevskiaceae</taxon>
        <taxon>Panacagrimonas</taxon>
    </lineage>
</organism>
<dbReference type="Proteomes" id="UP000295341">
    <property type="component" value="Unassembled WGS sequence"/>
</dbReference>
<protein>
    <recommendedName>
        <fullName evidence="4 10">2-dehydropantoate 2-reductase</fullName>
        <ecNumber evidence="3 10">1.1.1.169</ecNumber>
    </recommendedName>
    <alternativeName>
        <fullName evidence="8 10">Ketopantoate reductase</fullName>
    </alternativeName>
</protein>
<evidence type="ECO:0000256" key="1">
    <source>
        <dbReference type="ARBA" id="ARBA00004994"/>
    </source>
</evidence>
<dbReference type="InterPro" id="IPR008927">
    <property type="entry name" value="6-PGluconate_DH-like_C_sf"/>
</dbReference>
<evidence type="ECO:0000259" key="11">
    <source>
        <dbReference type="Pfam" id="PF02558"/>
    </source>
</evidence>
<keyword evidence="14" id="KW-1185">Reference proteome</keyword>
<keyword evidence="6 10" id="KW-0521">NADP</keyword>
<dbReference type="OrthoDB" id="6530772at2"/>
<evidence type="ECO:0000256" key="9">
    <source>
        <dbReference type="ARBA" id="ARBA00048793"/>
    </source>
</evidence>
<sequence>MNILVMGAGAVGCYYGAMLARAGHAVTLVARARHVDAIRREGLLFESAAFTGRIPIGASTTPEAARDADLVLFCVKSGDTESAGEMLLPFLHDKACVLSLQNGVDNAERLSKVLCRNVIPAIVYLAVGMPGDGHLRHHGRGELVIGRFDDAARIAAVLDAAKIPTQVSDDVVPALWDKLIINCAFNAMSAIPQIPYGKLVASEGVVAVMHDVIRECLAVARAAGVAGLSDPYLAVNRIAGSMATQRSSTAQDLAAGKPTEIDHLNGYVVRLGETYGVATPVNGALRTLVHLMELRST</sequence>
<evidence type="ECO:0000256" key="8">
    <source>
        <dbReference type="ARBA" id="ARBA00032024"/>
    </source>
</evidence>
<comment type="catalytic activity">
    <reaction evidence="9 10">
        <text>(R)-pantoate + NADP(+) = 2-dehydropantoate + NADPH + H(+)</text>
        <dbReference type="Rhea" id="RHEA:16233"/>
        <dbReference type="ChEBI" id="CHEBI:11561"/>
        <dbReference type="ChEBI" id="CHEBI:15378"/>
        <dbReference type="ChEBI" id="CHEBI:15980"/>
        <dbReference type="ChEBI" id="CHEBI:57783"/>
        <dbReference type="ChEBI" id="CHEBI:58349"/>
        <dbReference type="EC" id="1.1.1.169"/>
    </reaction>
</comment>
<dbReference type="GO" id="GO:0005737">
    <property type="term" value="C:cytoplasm"/>
    <property type="evidence" value="ECO:0007669"/>
    <property type="project" value="TreeGrafter"/>
</dbReference>
<dbReference type="RefSeq" id="WP_133879585.1">
    <property type="nucleotide sequence ID" value="NZ_MWIN01000022.1"/>
</dbReference>
<dbReference type="NCBIfam" id="TIGR00745">
    <property type="entry name" value="apbA_panE"/>
    <property type="match status" value="1"/>
</dbReference>
<dbReference type="SUPFAM" id="SSF48179">
    <property type="entry name" value="6-phosphogluconate dehydrogenase C-terminal domain-like"/>
    <property type="match status" value="1"/>
</dbReference>
<dbReference type="AlphaFoldDB" id="A0A4R7PAA2"/>
<keyword evidence="5 10" id="KW-0566">Pantothenate biosynthesis</keyword>
<dbReference type="Pfam" id="PF02558">
    <property type="entry name" value="ApbA"/>
    <property type="match status" value="1"/>
</dbReference>
<dbReference type="GO" id="GO:0015940">
    <property type="term" value="P:pantothenate biosynthetic process"/>
    <property type="evidence" value="ECO:0007669"/>
    <property type="project" value="UniProtKB-UniPathway"/>
</dbReference>
<dbReference type="PANTHER" id="PTHR43765:SF2">
    <property type="entry name" value="2-DEHYDROPANTOATE 2-REDUCTASE"/>
    <property type="match status" value="1"/>
</dbReference>
<evidence type="ECO:0000256" key="10">
    <source>
        <dbReference type="RuleBase" id="RU362068"/>
    </source>
</evidence>
<evidence type="ECO:0000313" key="14">
    <source>
        <dbReference type="Proteomes" id="UP000295341"/>
    </source>
</evidence>
<accession>A0A4R7PAA2</accession>
<evidence type="ECO:0000256" key="5">
    <source>
        <dbReference type="ARBA" id="ARBA00022655"/>
    </source>
</evidence>
<dbReference type="InterPro" id="IPR036291">
    <property type="entry name" value="NAD(P)-bd_dom_sf"/>
</dbReference>
<reference evidence="13 14" key="1">
    <citation type="submission" date="2019-03" db="EMBL/GenBank/DDBJ databases">
        <title>Genomic Encyclopedia of Type Strains, Phase IV (KMG-IV): sequencing the most valuable type-strain genomes for metagenomic binning, comparative biology and taxonomic classification.</title>
        <authorList>
            <person name="Goeker M."/>
        </authorList>
    </citation>
    <scope>NUCLEOTIDE SEQUENCE [LARGE SCALE GENOMIC DNA]</scope>
    <source>
        <strain evidence="13 14">DSM 26377</strain>
    </source>
</reference>
<dbReference type="InterPro" id="IPR003710">
    <property type="entry name" value="ApbA"/>
</dbReference>
<proteinExistence type="inferred from homology"/>
<evidence type="ECO:0000313" key="13">
    <source>
        <dbReference type="EMBL" id="TDU30955.1"/>
    </source>
</evidence>
<comment type="pathway">
    <text evidence="1 10">Cofactor biosynthesis; (R)-pantothenate biosynthesis; (R)-pantoate from 3-methyl-2-oxobutanoate: step 2/2.</text>
</comment>
<comment type="similarity">
    <text evidence="2 10">Belongs to the ketopantoate reductase family.</text>
</comment>
<dbReference type="SUPFAM" id="SSF51735">
    <property type="entry name" value="NAD(P)-binding Rossmann-fold domains"/>
    <property type="match status" value="1"/>
</dbReference>
<dbReference type="UniPathway" id="UPA00028">
    <property type="reaction ID" value="UER00004"/>
</dbReference>
<dbReference type="Pfam" id="PF08546">
    <property type="entry name" value="ApbA_C"/>
    <property type="match status" value="1"/>
</dbReference>
<dbReference type="Gene3D" id="1.10.1040.10">
    <property type="entry name" value="N-(1-d-carboxylethyl)-l-norvaline Dehydrogenase, domain 2"/>
    <property type="match status" value="1"/>
</dbReference>
<feature type="domain" description="Ketopantoate reductase N-terminal" evidence="11">
    <location>
        <begin position="3"/>
        <end position="149"/>
    </location>
</feature>
<evidence type="ECO:0000256" key="4">
    <source>
        <dbReference type="ARBA" id="ARBA00019465"/>
    </source>
</evidence>
<keyword evidence="7 10" id="KW-0560">Oxidoreductase</keyword>
<dbReference type="PANTHER" id="PTHR43765">
    <property type="entry name" value="2-DEHYDROPANTOATE 2-REDUCTASE-RELATED"/>
    <property type="match status" value="1"/>
</dbReference>
<evidence type="ECO:0000256" key="7">
    <source>
        <dbReference type="ARBA" id="ARBA00023002"/>
    </source>
</evidence>
<dbReference type="GO" id="GO:0050661">
    <property type="term" value="F:NADP binding"/>
    <property type="evidence" value="ECO:0007669"/>
    <property type="project" value="TreeGrafter"/>
</dbReference>